<evidence type="ECO:0000256" key="2">
    <source>
        <dbReference type="ARBA" id="ARBA00023125"/>
    </source>
</evidence>
<dbReference type="InterPro" id="IPR002577">
    <property type="entry name" value="HTH_HxlR"/>
</dbReference>
<dbReference type="EMBL" id="DVKS01000123">
    <property type="protein sequence ID" value="HIT41845.1"/>
    <property type="molecule type" value="Genomic_DNA"/>
</dbReference>
<protein>
    <submittedName>
        <fullName evidence="5">Helix-turn-helix transcriptional regulator</fullName>
    </submittedName>
</protein>
<proteinExistence type="predicted"/>
<feature type="domain" description="HTH hxlR-type" evidence="4">
    <location>
        <begin position="18"/>
        <end position="116"/>
    </location>
</feature>
<evidence type="ECO:0000313" key="5">
    <source>
        <dbReference type="EMBL" id="HIT41845.1"/>
    </source>
</evidence>
<comment type="caution">
    <text evidence="5">The sequence shown here is derived from an EMBL/GenBank/DDBJ whole genome shotgun (WGS) entry which is preliminary data.</text>
</comment>
<dbReference type="InterPro" id="IPR036388">
    <property type="entry name" value="WH-like_DNA-bd_sf"/>
</dbReference>
<name>A0A9D1KFL3_9FIRM</name>
<dbReference type="SUPFAM" id="SSF46785">
    <property type="entry name" value="Winged helix' DNA-binding domain"/>
    <property type="match status" value="1"/>
</dbReference>
<dbReference type="InterPro" id="IPR036390">
    <property type="entry name" value="WH_DNA-bd_sf"/>
</dbReference>
<dbReference type="Pfam" id="PF01638">
    <property type="entry name" value="HxlR"/>
    <property type="match status" value="1"/>
</dbReference>
<evidence type="ECO:0000256" key="1">
    <source>
        <dbReference type="ARBA" id="ARBA00023015"/>
    </source>
</evidence>
<dbReference type="Proteomes" id="UP000886860">
    <property type="component" value="Unassembled WGS sequence"/>
</dbReference>
<organism evidence="5 6">
    <name type="scientific">Candidatus Caccovicinus merdipullorum</name>
    <dbReference type="NCBI Taxonomy" id="2840724"/>
    <lineage>
        <taxon>Bacteria</taxon>
        <taxon>Bacillati</taxon>
        <taxon>Bacillota</taxon>
        <taxon>Clostridia</taxon>
        <taxon>Eubacteriales</taxon>
        <taxon>Candidatus Caccovicinus</taxon>
    </lineage>
</organism>
<evidence type="ECO:0000259" key="4">
    <source>
        <dbReference type="PROSITE" id="PS51118"/>
    </source>
</evidence>
<dbReference type="AlphaFoldDB" id="A0A9D1KFL3"/>
<reference evidence="5" key="2">
    <citation type="journal article" date="2021" name="PeerJ">
        <title>Extensive microbial diversity within the chicken gut microbiome revealed by metagenomics and culture.</title>
        <authorList>
            <person name="Gilroy R."/>
            <person name="Ravi A."/>
            <person name="Getino M."/>
            <person name="Pursley I."/>
            <person name="Horton D.L."/>
            <person name="Alikhan N.F."/>
            <person name="Baker D."/>
            <person name="Gharbi K."/>
            <person name="Hall N."/>
            <person name="Watson M."/>
            <person name="Adriaenssens E.M."/>
            <person name="Foster-Nyarko E."/>
            <person name="Jarju S."/>
            <person name="Secka A."/>
            <person name="Antonio M."/>
            <person name="Oren A."/>
            <person name="Chaudhuri R.R."/>
            <person name="La Ragione R."/>
            <person name="Hildebrand F."/>
            <person name="Pallen M.J."/>
        </authorList>
    </citation>
    <scope>NUCLEOTIDE SEQUENCE</scope>
    <source>
        <strain evidence="5">CHK123-3438</strain>
    </source>
</reference>
<dbReference type="PROSITE" id="PS51118">
    <property type="entry name" value="HTH_HXLR"/>
    <property type="match status" value="1"/>
</dbReference>
<accession>A0A9D1KFL3</accession>
<keyword evidence="1" id="KW-0805">Transcription regulation</keyword>
<dbReference type="GO" id="GO:0003677">
    <property type="term" value="F:DNA binding"/>
    <property type="evidence" value="ECO:0007669"/>
    <property type="project" value="UniProtKB-KW"/>
</dbReference>
<keyword evidence="3" id="KW-0804">Transcription</keyword>
<reference evidence="5" key="1">
    <citation type="submission" date="2020-10" db="EMBL/GenBank/DDBJ databases">
        <authorList>
            <person name="Gilroy R."/>
        </authorList>
    </citation>
    <scope>NUCLEOTIDE SEQUENCE</scope>
    <source>
        <strain evidence="5">CHK123-3438</strain>
    </source>
</reference>
<evidence type="ECO:0000256" key="3">
    <source>
        <dbReference type="ARBA" id="ARBA00023163"/>
    </source>
</evidence>
<keyword evidence="2" id="KW-0238">DNA-binding</keyword>
<gene>
    <name evidence="5" type="ORF">IAB60_07095</name>
</gene>
<dbReference type="PANTHER" id="PTHR33204">
    <property type="entry name" value="TRANSCRIPTIONAL REGULATOR, MARR FAMILY"/>
    <property type="match status" value="1"/>
</dbReference>
<sequence>MESLKEIAVTPAKELPACPVETTLMLISDKWKVLILRDLLPGTKRFGELKKSIGHVSQKVLTAQLRQMEESGLLTRTVYPEVPPRVEYTLTELGYSLKSVLDAMWDWGEEYKAKNQQKRTEGEEERA</sequence>
<dbReference type="Gene3D" id="1.10.10.10">
    <property type="entry name" value="Winged helix-like DNA-binding domain superfamily/Winged helix DNA-binding domain"/>
    <property type="match status" value="1"/>
</dbReference>
<dbReference type="PANTHER" id="PTHR33204:SF37">
    <property type="entry name" value="HTH-TYPE TRANSCRIPTIONAL REGULATOR YODB"/>
    <property type="match status" value="1"/>
</dbReference>
<evidence type="ECO:0000313" key="6">
    <source>
        <dbReference type="Proteomes" id="UP000886860"/>
    </source>
</evidence>